<name>A0AAQ3Q4T0_9LILI</name>
<evidence type="ECO:0000313" key="3">
    <source>
        <dbReference type="Proteomes" id="UP001327560"/>
    </source>
</evidence>
<feature type="region of interest" description="Disordered" evidence="1">
    <location>
        <begin position="556"/>
        <end position="587"/>
    </location>
</feature>
<feature type="compositionally biased region" description="Basic and acidic residues" evidence="1">
    <location>
        <begin position="411"/>
        <end position="430"/>
    </location>
</feature>
<feature type="region of interest" description="Disordered" evidence="1">
    <location>
        <begin position="401"/>
        <end position="431"/>
    </location>
</feature>
<feature type="compositionally biased region" description="Low complexity" evidence="1">
    <location>
        <begin position="35"/>
        <end position="58"/>
    </location>
</feature>
<accession>A0AAQ3Q4T0</accession>
<reference evidence="2 3" key="1">
    <citation type="submission" date="2023-10" db="EMBL/GenBank/DDBJ databases">
        <title>Chromosome-scale genome assembly provides insights into flower coloration mechanisms of Canna indica.</title>
        <authorList>
            <person name="Li C."/>
        </authorList>
    </citation>
    <scope>NUCLEOTIDE SEQUENCE [LARGE SCALE GENOMIC DNA]</scope>
    <source>
        <tissue evidence="2">Flower</tissue>
    </source>
</reference>
<dbReference type="AlphaFoldDB" id="A0AAQ3Q4T0"/>
<protein>
    <submittedName>
        <fullName evidence="2">Uncharacterized protein</fullName>
    </submittedName>
</protein>
<sequence>MMKALFERSRELSKLGFAVSLPIAGYLAVNPNLPSSSSSENADSRAAGRAASHVSAAGGRNLKDEIHIHENEEALANIIHVNSSTTNTTLAISAIKDHPQRSKKLFNEEGFLLSPLKQLPLQHPESSLMRLTHTELEANEVEMEQVIESIREREHGPLIDYYGSKNKQVAVREIEDQLKINMLKVKSLSLKIQSLNEDTQLLRIQDSEYSGAIGELESVIMVINGLIRALKSALWHSNQKMAVLEDNKNDEVEANTKLIMGFEDEDNSLSKIKLSAEQKNSEPIDRLELEDNVASSGFTPKVQEVEELDANSSIEENENEREINLPPDDNTAEIQEMQHFWEINTCFECDQRIESSTDEAAEICTSESISAKSENKYEQKNSELIDRLGFETNIASSCCSPKGQEVEEELESNHSIEENQEEREIEHQSDDHDEEIVKMLNVCQVNPCSKCEQRVESSTKNAAESCKKERWNDNTEKKSKHYVIEYANLGIDQRNRYQRDFDTGNFSSQQIRNEPMSCSSDTSSMTSNCSVVRSKHQSSRRKKVFSKLKRMFLGKHNGNKGTTIANETHMSSANSDTHESVSSSCLDDDDDVRRNSFDSDLACFSEELEYSATKHLLETKPSGERWKSNTAWCQSCFRSPFEVPQTKIFAVQDEDISALGKGNQRKPAHGN</sequence>
<dbReference type="Proteomes" id="UP001327560">
    <property type="component" value="Chromosome 2"/>
</dbReference>
<organism evidence="2 3">
    <name type="scientific">Canna indica</name>
    <name type="common">Indian-shot</name>
    <dbReference type="NCBI Taxonomy" id="4628"/>
    <lineage>
        <taxon>Eukaryota</taxon>
        <taxon>Viridiplantae</taxon>
        <taxon>Streptophyta</taxon>
        <taxon>Embryophyta</taxon>
        <taxon>Tracheophyta</taxon>
        <taxon>Spermatophyta</taxon>
        <taxon>Magnoliopsida</taxon>
        <taxon>Liliopsida</taxon>
        <taxon>Zingiberales</taxon>
        <taxon>Cannaceae</taxon>
        <taxon>Canna</taxon>
    </lineage>
</organism>
<dbReference type="EMBL" id="CP136891">
    <property type="protein sequence ID" value="WOK98610.1"/>
    <property type="molecule type" value="Genomic_DNA"/>
</dbReference>
<feature type="region of interest" description="Disordered" evidence="1">
    <location>
        <begin position="34"/>
        <end position="58"/>
    </location>
</feature>
<evidence type="ECO:0000313" key="2">
    <source>
        <dbReference type="EMBL" id="WOK98610.1"/>
    </source>
</evidence>
<proteinExistence type="predicted"/>
<evidence type="ECO:0000256" key="1">
    <source>
        <dbReference type="SAM" id="MobiDB-lite"/>
    </source>
</evidence>
<gene>
    <name evidence="2" type="ORF">Cni_G07322</name>
</gene>
<keyword evidence="3" id="KW-1185">Reference proteome</keyword>
<feature type="compositionally biased region" description="Polar residues" evidence="1">
    <location>
        <begin position="559"/>
        <end position="575"/>
    </location>
</feature>